<dbReference type="SUPFAM" id="SSF51703">
    <property type="entry name" value="Cobalamin (vitamin B12)-dependent enzymes"/>
    <property type="match status" value="1"/>
</dbReference>
<dbReference type="AlphaFoldDB" id="A0A0F9JT68"/>
<evidence type="ECO:0000313" key="3">
    <source>
        <dbReference type="EMBL" id="KKM65671.1"/>
    </source>
</evidence>
<reference evidence="3" key="1">
    <citation type="journal article" date="2015" name="Nature">
        <title>Complex archaea that bridge the gap between prokaryotes and eukaryotes.</title>
        <authorList>
            <person name="Spang A."/>
            <person name="Saw J.H."/>
            <person name="Jorgensen S.L."/>
            <person name="Zaremba-Niedzwiedzka K."/>
            <person name="Martijn J."/>
            <person name="Lind A.E."/>
            <person name="van Eijk R."/>
            <person name="Schleper C."/>
            <person name="Guy L."/>
            <person name="Ettema T.J."/>
        </authorList>
    </citation>
    <scope>NUCLEOTIDE SEQUENCE</scope>
</reference>
<name>A0A0F9JT68_9ZZZZ</name>
<dbReference type="Pfam" id="PF01642">
    <property type="entry name" value="MM_CoA_mutase"/>
    <property type="match status" value="1"/>
</dbReference>
<sequence>MFDPEELKEIEEHRKEWQETILKRNLERLRLTESPVRLYSPLDAPNERYLDKLGFPGEYPYTRGMYAVPIMATVYTAETDQVGPRAGVYAGYGTVEDTRDLWRSEGRRGANVAFDLPTQCGYDSDDPKAEGEVGRVGIAVDTLDDFETLYEAFDGVATLDRMASNFTINAPCNVILAMYFALAEKKGVPLEKLHGTPQNDILKELVSRGTYIFPAEPSMRMIRDTITFCRQYVPELNVISICGYHMREAGATEVQSSGFAFAHAIAYVQLGVDAGLNVDEFMPRFTFLDFGAGMDFWREIARARANRRIWARIMKERFGAKSPRSWIMRGGDSVFVGPSCYTLQRPLNNLIRGLVGGVAGYLATGFGTGGVPWDEVFGLGHSHEARQLTVDATRILRFEAKLGEVLDPLAGSYFVEALTDEVEGEIWEVINKVDDLGGAVRAIESGYTQGEIARSAYEMQRQLETGERIVVGVNKFTGEHEMEVVPPRLSHPYDASRIETAEARQLERLRAVKARRSQSAVDASLKAIREAAEKEDENLIPLFMDAVKAYATVGEICNVLRDVFGIYRPEGAV</sequence>
<dbReference type="PANTHER" id="PTHR48101">
    <property type="entry name" value="METHYLMALONYL-COA MUTASE, MITOCHONDRIAL-RELATED"/>
    <property type="match status" value="1"/>
</dbReference>
<keyword evidence="1" id="KW-0413">Isomerase</keyword>
<dbReference type="InterPro" id="IPR016176">
    <property type="entry name" value="Cbl-dep_enz_cat"/>
</dbReference>
<dbReference type="Gene3D" id="3.20.20.240">
    <property type="entry name" value="Methylmalonyl-CoA mutase"/>
    <property type="match status" value="1"/>
</dbReference>
<dbReference type="GO" id="GO:0004494">
    <property type="term" value="F:methylmalonyl-CoA mutase activity"/>
    <property type="evidence" value="ECO:0007669"/>
    <property type="project" value="InterPro"/>
</dbReference>
<dbReference type="PANTHER" id="PTHR48101:SF1">
    <property type="entry name" value="METHYLMALONYL-COA MUTASE, LARGE SUBUNIT"/>
    <property type="match status" value="1"/>
</dbReference>
<dbReference type="NCBIfam" id="TIGR00641">
    <property type="entry name" value="acid_CoA_mut_N"/>
    <property type="match status" value="1"/>
</dbReference>
<dbReference type="InterPro" id="IPR006099">
    <property type="entry name" value="MeMalonylCoA_mutase_a/b_cat"/>
</dbReference>
<accession>A0A0F9JT68</accession>
<protein>
    <recommendedName>
        <fullName evidence="2">Methylmalonyl-CoA mutase alpha/beta chain catalytic domain-containing protein</fullName>
    </recommendedName>
</protein>
<evidence type="ECO:0000259" key="2">
    <source>
        <dbReference type="Pfam" id="PF01642"/>
    </source>
</evidence>
<evidence type="ECO:0000256" key="1">
    <source>
        <dbReference type="ARBA" id="ARBA00023235"/>
    </source>
</evidence>
<dbReference type="GO" id="GO:0031419">
    <property type="term" value="F:cobalamin binding"/>
    <property type="evidence" value="ECO:0007669"/>
    <property type="project" value="InterPro"/>
</dbReference>
<gene>
    <name evidence="3" type="ORF">LCGC14_1488920</name>
</gene>
<proteinExistence type="predicted"/>
<organism evidence="3">
    <name type="scientific">marine sediment metagenome</name>
    <dbReference type="NCBI Taxonomy" id="412755"/>
    <lineage>
        <taxon>unclassified sequences</taxon>
        <taxon>metagenomes</taxon>
        <taxon>ecological metagenomes</taxon>
    </lineage>
</organism>
<dbReference type="EMBL" id="LAZR01010685">
    <property type="protein sequence ID" value="KKM65671.1"/>
    <property type="molecule type" value="Genomic_DNA"/>
</dbReference>
<feature type="domain" description="Methylmalonyl-CoA mutase alpha/beta chain catalytic" evidence="2">
    <location>
        <begin position="37"/>
        <end position="565"/>
    </location>
</feature>
<dbReference type="InterPro" id="IPR006098">
    <property type="entry name" value="MMCoA_mutase_a_cat"/>
</dbReference>
<comment type="caution">
    <text evidence="3">The sequence shown here is derived from an EMBL/GenBank/DDBJ whole genome shotgun (WGS) entry which is preliminary data.</text>
</comment>